<keyword evidence="2" id="KW-1185">Reference proteome</keyword>
<sequence>MDHVHYFHVVCWSLLNRELLLNVQSGQFEVKDKESLRQLCSKDVFINENDHYLQQCLTKISVQTASYHD</sequence>
<comment type="caution">
    <text evidence="1">The sequence shown here is derived from an EMBL/GenBank/DDBJ whole genome shotgun (WGS) entry which is preliminary data.</text>
</comment>
<reference evidence="1 2" key="1">
    <citation type="journal article" date="2017" name="PLoS Biol.">
        <title>The sea cucumber genome provides insights into morphological evolution and visceral regeneration.</title>
        <authorList>
            <person name="Zhang X."/>
            <person name="Sun L."/>
            <person name="Yuan J."/>
            <person name="Sun Y."/>
            <person name="Gao Y."/>
            <person name="Zhang L."/>
            <person name="Li S."/>
            <person name="Dai H."/>
            <person name="Hamel J.F."/>
            <person name="Liu C."/>
            <person name="Yu Y."/>
            <person name="Liu S."/>
            <person name="Lin W."/>
            <person name="Guo K."/>
            <person name="Jin S."/>
            <person name="Xu P."/>
            <person name="Storey K.B."/>
            <person name="Huan P."/>
            <person name="Zhang T."/>
            <person name="Zhou Y."/>
            <person name="Zhang J."/>
            <person name="Lin C."/>
            <person name="Li X."/>
            <person name="Xing L."/>
            <person name="Huo D."/>
            <person name="Sun M."/>
            <person name="Wang L."/>
            <person name="Mercier A."/>
            <person name="Li F."/>
            <person name="Yang H."/>
            <person name="Xiang J."/>
        </authorList>
    </citation>
    <scope>NUCLEOTIDE SEQUENCE [LARGE SCALE GENOMIC DNA]</scope>
    <source>
        <strain evidence="1">Shaxun</strain>
        <tissue evidence="1">Muscle</tissue>
    </source>
</reference>
<feature type="non-terminal residue" evidence="1">
    <location>
        <position position="69"/>
    </location>
</feature>
<gene>
    <name evidence="1" type="ORF">BSL78_19309</name>
</gene>
<protein>
    <submittedName>
        <fullName evidence="1">Uncharacterized protein</fullName>
    </submittedName>
</protein>
<proteinExistence type="predicted"/>
<evidence type="ECO:0000313" key="1">
    <source>
        <dbReference type="EMBL" id="PIK43836.1"/>
    </source>
</evidence>
<dbReference type="EMBL" id="MRZV01000821">
    <property type="protein sequence ID" value="PIK43836.1"/>
    <property type="molecule type" value="Genomic_DNA"/>
</dbReference>
<name>A0A2G8K740_STIJA</name>
<dbReference type="Proteomes" id="UP000230750">
    <property type="component" value="Unassembled WGS sequence"/>
</dbReference>
<evidence type="ECO:0000313" key="2">
    <source>
        <dbReference type="Proteomes" id="UP000230750"/>
    </source>
</evidence>
<organism evidence="1 2">
    <name type="scientific">Stichopus japonicus</name>
    <name type="common">Sea cucumber</name>
    <dbReference type="NCBI Taxonomy" id="307972"/>
    <lineage>
        <taxon>Eukaryota</taxon>
        <taxon>Metazoa</taxon>
        <taxon>Echinodermata</taxon>
        <taxon>Eleutherozoa</taxon>
        <taxon>Echinozoa</taxon>
        <taxon>Holothuroidea</taxon>
        <taxon>Aspidochirotacea</taxon>
        <taxon>Aspidochirotida</taxon>
        <taxon>Stichopodidae</taxon>
        <taxon>Apostichopus</taxon>
    </lineage>
</organism>
<dbReference type="AlphaFoldDB" id="A0A2G8K740"/>
<accession>A0A2G8K740</accession>